<dbReference type="EMBL" id="BQXS01010010">
    <property type="protein sequence ID" value="GKT32579.1"/>
    <property type="molecule type" value="Genomic_DNA"/>
</dbReference>
<feature type="compositionally biased region" description="Basic and acidic residues" evidence="1">
    <location>
        <begin position="194"/>
        <end position="233"/>
    </location>
</feature>
<comment type="caution">
    <text evidence="2">The sequence shown here is derived from an EMBL/GenBank/DDBJ whole genome shotgun (WGS) entry which is preliminary data.</text>
</comment>
<dbReference type="Proteomes" id="UP001057375">
    <property type="component" value="Unassembled WGS sequence"/>
</dbReference>
<feature type="compositionally biased region" description="Basic residues" evidence="1">
    <location>
        <begin position="81"/>
        <end position="90"/>
    </location>
</feature>
<organism evidence="2 3">
    <name type="scientific">Aduncisulcus paluster</name>
    <dbReference type="NCBI Taxonomy" id="2918883"/>
    <lineage>
        <taxon>Eukaryota</taxon>
        <taxon>Metamonada</taxon>
        <taxon>Carpediemonas-like organisms</taxon>
        <taxon>Aduncisulcus</taxon>
    </lineage>
</organism>
<sequence length="315" mass="38109">MVIQSRFMYSTTREEHERNMEEKREKEKKRYEKEMEEKLKQGKLDQKAREEREKEEKAAEEIKRKKEEEMVTSRCDEDVKRRKRRMKRLKERSIRQNRAASQANMVIQSRFMYSTTREEHERNMEEKREKEKKRYEKEMEEKLKQGKLDQKAREEREKEEKAAEEIKRKKEEEMVTSRCDPSDIDVEVSVTLSGREKKKLERKRAKEEKKDSKRKAREDKKKLKEEKAREESLRKMRERYSLAHVPSDIYSLSVPVSPLTSRKVSFGRAGDTSLKSPISTDRFDQRRSLRLSPTYLAADSHRRAKSLFSYDRKTK</sequence>
<accession>A0ABQ5KMP6</accession>
<reference evidence="2" key="1">
    <citation type="submission" date="2022-03" db="EMBL/GenBank/DDBJ databases">
        <title>Draft genome sequence of Aduncisulcus paluster, a free-living microaerophilic Fornicata.</title>
        <authorList>
            <person name="Yuyama I."/>
            <person name="Kume K."/>
            <person name="Tamura T."/>
            <person name="Inagaki Y."/>
            <person name="Hashimoto T."/>
        </authorList>
    </citation>
    <scope>NUCLEOTIDE SEQUENCE</scope>
    <source>
        <strain evidence="2">NY0171</strain>
    </source>
</reference>
<feature type="region of interest" description="Disordered" evidence="1">
    <location>
        <begin position="1"/>
        <end position="233"/>
    </location>
</feature>
<protein>
    <submittedName>
        <fullName evidence="2">Uncharacterized protein</fullName>
    </submittedName>
</protein>
<feature type="compositionally biased region" description="Basic and acidic residues" evidence="1">
    <location>
        <begin position="116"/>
        <end position="175"/>
    </location>
</feature>
<gene>
    <name evidence="2" type="ORF">ADUPG1_006700</name>
</gene>
<evidence type="ECO:0000313" key="3">
    <source>
        <dbReference type="Proteomes" id="UP001057375"/>
    </source>
</evidence>
<evidence type="ECO:0000313" key="2">
    <source>
        <dbReference type="EMBL" id="GKT32579.1"/>
    </source>
</evidence>
<evidence type="ECO:0000256" key="1">
    <source>
        <dbReference type="SAM" id="MobiDB-lite"/>
    </source>
</evidence>
<name>A0ABQ5KMP6_9EUKA</name>
<feature type="compositionally biased region" description="Polar residues" evidence="1">
    <location>
        <begin position="96"/>
        <end position="115"/>
    </location>
</feature>
<proteinExistence type="predicted"/>
<keyword evidence="3" id="KW-1185">Reference proteome</keyword>
<feature type="compositionally biased region" description="Basic and acidic residues" evidence="1">
    <location>
        <begin position="12"/>
        <end position="80"/>
    </location>
</feature>